<dbReference type="OrthoDB" id="2436248at2759"/>
<accession>A0A835SKD3</accession>
<name>A0A835SKD3_CHLIN</name>
<dbReference type="SUPFAM" id="SSF56112">
    <property type="entry name" value="Protein kinase-like (PK-like)"/>
    <property type="match status" value="1"/>
</dbReference>
<dbReference type="Proteomes" id="UP000650467">
    <property type="component" value="Unassembled WGS sequence"/>
</dbReference>
<dbReference type="InterPro" id="IPR011009">
    <property type="entry name" value="Kinase-like_dom_sf"/>
</dbReference>
<evidence type="ECO:0008006" key="4">
    <source>
        <dbReference type="Google" id="ProtNLM"/>
    </source>
</evidence>
<protein>
    <recommendedName>
        <fullName evidence="4">Protein kinase domain-containing protein</fullName>
    </recommendedName>
</protein>
<proteinExistence type="predicted"/>
<gene>
    <name evidence="2" type="ORF">HXX76_010878</name>
</gene>
<evidence type="ECO:0000256" key="1">
    <source>
        <dbReference type="SAM" id="MobiDB-lite"/>
    </source>
</evidence>
<dbReference type="EMBL" id="JAEHOC010000042">
    <property type="protein sequence ID" value="KAG2427156.1"/>
    <property type="molecule type" value="Genomic_DNA"/>
</dbReference>
<comment type="caution">
    <text evidence="2">The sequence shown here is derived from an EMBL/GenBank/DDBJ whole genome shotgun (WGS) entry which is preliminary data.</text>
</comment>
<evidence type="ECO:0000313" key="3">
    <source>
        <dbReference type="Proteomes" id="UP000650467"/>
    </source>
</evidence>
<feature type="region of interest" description="Disordered" evidence="1">
    <location>
        <begin position="61"/>
        <end position="105"/>
    </location>
</feature>
<sequence length="610" mass="65184">MVSRGRAAKAVRALAPPGSTARLLVFVDSFPAEELAQWSIQDTDDDTLIFDYIAGRFEKDSKATSSAPGPAHRGGQQVGGGSSTSARDGQHPQGTAAGEDAVGVSTGQHNQAALIPDTSAAYFRRVMAAQFPDSGSTSGGTGGLLGMRLRQFDLDQPLGALLPVSSAAQEAILHDSDLLNYVAVEPDGGSVRTFGQMVTNALMGWHDVQLASSETATSFKTQLLVDIPLSYALGRLGLHFRIDRNTADPSGATTKRLRPDFLCWIRNALLLKGEEKANESALQEASRELTSKMATSWRPGLLPGVSMPCMMAYAAAGNLMQFFAITESSGGGGVEAWPISELLDISRPLGRIKVVHHTLHIARLLAAYAPLAPPQLSIALGGMIQSKGLGGRLLGNVMLFGDFVQKRAFEYLGQPGVVLDFSTLVELYTATGRELCANLVRLHQGAIRMEGTTLVLHLEPVGLPLDAPPADEATLKEAIRGVLLGVAALHRAGFVHRDIRWRNVVRVPELRSSGSLSTYVLIDLEHAARADCAVDCREPDFRLGSWPSEDMLESGSGRYTPASDLCLVAHLMMCIPLSQSGQHLQQALAARQVPSAEAALQHEWLSLHAA</sequence>
<keyword evidence="3" id="KW-1185">Reference proteome</keyword>
<organism evidence="2 3">
    <name type="scientific">Chlamydomonas incerta</name>
    <dbReference type="NCBI Taxonomy" id="51695"/>
    <lineage>
        <taxon>Eukaryota</taxon>
        <taxon>Viridiplantae</taxon>
        <taxon>Chlorophyta</taxon>
        <taxon>core chlorophytes</taxon>
        <taxon>Chlorophyceae</taxon>
        <taxon>CS clade</taxon>
        <taxon>Chlamydomonadales</taxon>
        <taxon>Chlamydomonadaceae</taxon>
        <taxon>Chlamydomonas</taxon>
    </lineage>
</organism>
<dbReference type="Gene3D" id="1.10.510.10">
    <property type="entry name" value="Transferase(Phosphotransferase) domain 1"/>
    <property type="match status" value="1"/>
</dbReference>
<evidence type="ECO:0000313" key="2">
    <source>
        <dbReference type="EMBL" id="KAG2427156.1"/>
    </source>
</evidence>
<reference evidence="2" key="1">
    <citation type="journal article" date="2020" name="bioRxiv">
        <title>Comparative genomics of Chlamydomonas.</title>
        <authorList>
            <person name="Craig R.J."/>
            <person name="Hasan A.R."/>
            <person name="Ness R.W."/>
            <person name="Keightley P.D."/>
        </authorList>
    </citation>
    <scope>NUCLEOTIDE SEQUENCE</scope>
    <source>
        <strain evidence="2">SAG 7.73</strain>
    </source>
</reference>
<dbReference type="AlphaFoldDB" id="A0A835SKD3"/>